<dbReference type="PANTHER" id="PTHR30204">
    <property type="entry name" value="REDOX-CYCLING DRUG-SENSING TRANSCRIPTIONAL ACTIVATOR SOXR"/>
    <property type="match status" value="1"/>
</dbReference>
<reference evidence="4" key="1">
    <citation type="submission" date="2017-08" db="EMBL/GenBank/DDBJ databases">
        <title>Direct submision.</title>
        <authorList>
            <person name="Kim S.-J."/>
            <person name="Rhee S.-K."/>
        </authorList>
    </citation>
    <scope>NUCLEOTIDE SEQUENCE [LARGE SCALE GENOMIC DNA]</scope>
    <source>
        <strain evidence="4">GI5</strain>
    </source>
</reference>
<dbReference type="SMART" id="SM00422">
    <property type="entry name" value="HTH_MERR"/>
    <property type="match status" value="1"/>
</dbReference>
<evidence type="ECO:0000256" key="1">
    <source>
        <dbReference type="ARBA" id="ARBA00023125"/>
    </source>
</evidence>
<dbReference type="EMBL" id="CP022684">
    <property type="protein sequence ID" value="AUM11751.1"/>
    <property type="molecule type" value="Genomic_DNA"/>
</dbReference>
<dbReference type="RefSeq" id="WP_101893090.1">
    <property type="nucleotide sequence ID" value="NZ_CP022684.1"/>
</dbReference>
<dbReference type="AlphaFoldDB" id="A0A2K9LHW0"/>
<gene>
    <name evidence="3" type="ORF">Kalk_04655</name>
</gene>
<protein>
    <recommendedName>
        <fullName evidence="2">HTH merR-type domain-containing protein</fullName>
    </recommendedName>
</protein>
<dbReference type="SUPFAM" id="SSF46955">
    <property type="entry name" value="Putative DNA-binding domain"/>
    <property type="match status" value="1"/>
</dbReference>
<evidence type="ECO:0000313" key="3">
    <source>
        <dbReference type="EMBL" id="AUM11751.1"/>
    </source>
</evidence>
<dbReference type="Proteomes" id="UP000235116">
    <property type="component" value="Chromosome"/>
</dbReference>
<proteinExistence type="predicted"/>
<dbReference type="PROSITE" id="PS50937">
    <property type="entry name" value="HTH_MERR_2"/>
    <property type="match status" value="1"/>
</dbReference>
<dbReference type="GO" id="GO:0003677">
    <property type="term" value="F:DNA binding"/>
    <property type="evidence" value="ECO:0007669"/>
    <property type="project" value="UniProtKB-KW"/>
</dbReference>
<dbReference type="Pfam" id="PF13411">
    <property type="entry name" value="MerR_1"/>
    <property type="match status" value="1"/>
</dbReference>
<feature type="domain" description="HTH merR-type" evidence="2">
    <location>
        <begin position="33"/>
        <end position="101"/>
    </location>
</feature>
<dbReference type="InterPro" id="IPR009061">
    <property type="entry name" value="DNA-bd_dom_put_sf"/>
</dbReference>
<name>A0A2K9LHW0_9GAMM</name>
<dbReference type="GO" id="GO:0003700">
    <property type="term" value="F:DNA-binding transcription factor activity"/>
    <property type="evidence" value="ECO:0007669"/>
    <property type="project" value="InterPro"/>
</dbReference>
<evidence type="ECO:0000259" key="2">
    <source>
        <dbReference type="PROSITE" id="PS50937"/>
    </source>
</evidence>
<dbReference type="InterPro" id="IPR000551">
    <property type="entry name" value="MerR-type_HTH_dom"/>
</dbReference>
<keyword evidence="1" id="KW-0238">DNA-binding</keyword>
<dbReference type="CDD" id="cd04778">
    <property type="entry name" value="HTH_MerR-like_sg2"/>
    <property type="match status" value="1"/>
</dbReference>
<keyword evidence="4" id="KW-1185">Reference proteome</keyword>
<dbReference type="OrthoDB" id="6716891at2"/>
<dbReference type="Gene3D" id="1.10.1660.10">
    <property type="match status" value="1"/>
</dbReference>
<dbReference type="InterPro" id="IPR047057">
    <property type="entry name" value="MerR_fam"/>
</dbReference>
<dbReference type="KEGG" id="kak:Kalk_04655"/>
<dbReference type="PANTHER" id="PTHR30204:SF93">
    <property type="entry name" value="HTH MERR-TYPE DOMAIN-CONTAINING PROTEIN"/>
    <property type="match status" value="1"/>
</dbReference>
<evidence type="ECO:0000313" key="4">
    <source>
        <dbReference type="Proteomes" id="UP000235116"/>
    </source>
</evidence>
<organism evidence="3 4">
    <name type="scientific">Ketobacter alkanivorans</name>
    <dbReference type="NCBI Taxonomy" id="1917421"/>
    <lineage>
        <taxon>Bacteria</taxon>
        <taxon>Pseudomonadati</taxon>
        <taxon>Pseudomonadota</taxon>
        <taxon>Gammaproteobacteria</taxon>
        <taxon>Pseudomonadales</taxon>
        <taxon>Ketobacteraceae</taxon>
        <taxon>Ketobacter</taxon>
    </lineage>
</organism>
<accession>A0A2K9LHW0</accession>
<sequence>MKLPHKTLNYIAQHLPGLAAPAKKTTELPQGKEYTIDELARACDTTVRNIRAYQDRGLLAPPELRGRKGYYFNSHLARLRVISGLLDRGYSLSSIKDLIDALENGIDLRHLMGLESAITSPWTDEEPILVPMTELIKMFGAYLTPEALARATDLDLMKPEGAMVRVRSMRTLRAGAELVATGIPLEELLDIVRMLRGNVERVANELVRLVGEHVLSNYETEELPPQEEFPKLADLVWRMRPLAEMAVHAELARAMENAASRLLSDRLENIIERMAREKDSK</sequence>